<dbReference type="RefSeq" id="WP_061518138.1">
    <property type="nucleotide sequence ID" value="NZ_JRUE01000064.1"/>
</dbReference>
<sequence length="177" mass="20701">MNTVKIMIGVCILLNSINLHAESAKECMKYWDEKPIVSIKKMGEVECEHIWDYGKSNTSKNRLKLLSQLNLKPKNNQWMSTGNCAKVAYNKNNYYIYRAYYKEDRDEIWIAYNDKNAFSYFRKVAASQKEGESSRVELSCAKNGDYDEAKTVLNSYLKNNTSVNMNFYKVGDWYKEN</sequence>
<evidence type="ECO:0000256" key="1">
    <source>
        <dbReference type="SAM" id="SignalP"/>
    </source>
</evidence>
<dbReference type="EMBL" id="JRUE01000064">
    <property type="protein sequence ID" value="KXZ73465.1"/>
    <property type="molecule type" value="Genomic_DNA"/>
</dbReference>
<accession>A0A150I2J3</accession>
<proteinExistence type="predicted"/>
<comment type="caution">
    <text evidence="2">The sequence shown here is derived from an EMBL/GenBank/DDBJ whole genome shotgun (WGS) entry which is preliminary data.</text>
</comment>
<name>A0A150I2J3_9GAMM</name>
<reference evidence="2 3" key="1">
    <citation type="journal article" date="2016" name="Sci. Rep.">
        <title>Genomic and phenotypic characterization of the species Acinetobacter venetianus.</title>
        <authorList>
            <person name="Fondi M."/>
            <person name="Maida I."/>
            <person name="Perrin E."/>
            <person name="Orlandini V."/>
            <person name="La Torre L."/>
            <person name="Bosi E."/>
            <person name="Negroni A."/>
            <person name="Zanaroli G."/>
            <person name="Fava F."/>
            <person name="Decorosi F."/>
            <person name="Giovannetti L."/>
            <person name="Viti C."/>
            <person name="Vaneechoutte M."/>
            <person name="Dijkshoorn L."/>
            <person name="Fani R."/>
        </authorList>
    </citation>
    <scope>NUCLEOTIDE SEQUENCE [LARGE SCALE GENOMIC DNA]</scope>
    <source>
        <strain evidence="2 3">LUH5627</strain>
    </source>
</reference>
<dbReference type="PATRIC" id="fig|52133.18.peg.647"/>
<protein>
    <submittedName>
        <fullName evidence="2">Uncharacterized protein</fullName>
    </submittedName>
</protein>
<dbReference type="Proteomes" id="UP000075680">
    <property type="component" value="Unassembled WGS sequence"/>
</dbReference>
<feature type="chain" id="PRO_5007563237" evidence="1">
    <location>
        <begin position="22"/>
        <end position="177"/>
    </location>
</feature>
<organism evidence="2 3">
    <name type="scientific">Acinetobacter venetianus</name>
    <dbReference type="NCBI Taxonomy" id="52133"/>
    <lineage>
        <taxon>Bacteria</taxon>
        <taxon>Pseudomonadati</taxon>
        <taxon>Pseudomonadota</taxon>
        <taxon>Gammaproteobacteria</taxon>
        <taxon>Moraxellales</taxon>
        <taxon>Moraxellaceae</taxon>
        <taxon>Acinetobacter</taxon>
    </lineage>
</organism>
<evidence type="ECO:0000313" key="2">
    <source>
        <dbReference type="EMBL" id="KXZ73465.1"/>
    </source>
</evidence>
<dbReference type="AlphaFoldDB" id="A0A150I2J3"/>
<feature type="signal peptide" evidence="1">
    <location>
        <begin position="1"/>
        <end position="21"/>
    </location>
</feature>
<evidence type="ECO:0000313" key="3">
    <source>
        <dbReference type="Proteomes" id="UP000075680"/>
    </source>
</evidence>
<gene>
    <name evidence="2" type="ORF">AVENLUH5627_00621</name>
</gene>
<keyword evidence="1" id="KW-0732">Signal</keyword>